<keyword evidence="3" id="KW-0309">Germination</keyword>
<evidence type="ECO:0000256" key="2">
    <source>
        <dbReference type="ARBA" id="ARBA00007886"/>
    </source>
</evidence>
<evidence type="ECO:0000259" key="9">
    <source>
        <dbReference type="Pfam" id="PF25198"/>
    </source>
</evidence>
<organism evidence="10 11">
    <name type="scientific">Cytobacillus oceanisediminis 2691</name>
    <dbReference type="NCBI Taxonomy" id="1196031"/>
    <lineage>
        <taxon>Bacteria</taxon>
        <taxon>Bacillati</taxon>
        <taxon>Bacillota</taxon>
        <taxon>Bacilli</taxon>
        <taxon>Bacillales</taxon>
        <taxon>Bacillaceae</taxon>
        <taxon>Cytobacillus</taxon>
    </lineage>
</organism>
<evidence type="ECO:0000313" key="11">
    <source>
        <dbReference type="Proteomes" id="UP000077856"/>
    </source>
</evidence>
<dbReference type="InterPro" id="IPR057336">
    <property type="entry name" value="GerAC_N"/>
</dbReference>
<dbReference type="RefSeq" id="WP_019382588.1">
    <property type="nucleotide sequence ID" value="NZ_CP015506.1"/>
</dbReference>
<comment type="subcellular location">
    <subcellularLocation>
        <location evidence="1">Membrane</location>
        <topology evidence="1">Lipid-anchor</topology>
    </subcellularLocation>
</comment>
<reference evidence="10 11" key="1">
    <citation type="submission" date="2016-04" db="EMBL/GenBank/DDBJ databases">
        <title>Complete genome sequence of Bacillus oceanisediminis strain 2691.</title>
        <authorList>
            <person name="Jeong H."/>
            <person name="Kim H.J."/>
            <person name="Lee D.-W."/>
        </authorList>
    </citation>
    <scope>NUCLEOTIDE SEQUENCE [LARGE SCALE GENOMIC DNA]</scope>
    <source>
        <strain evidence="10 11">2691</strain>
    </source>
</reference>
<dbReference type="InterPro" id="IPR008844">
    <property type="entry name" value="Spore_GerAC-like"/>
</dbReference>
<dbReference type="InterPro" id="IPR046953">
    <property type="entry name" value="Spore_GerAC-like_C"/>
</dbReference>
<comment type="similarity">
    <text evidence="2">Belongs to the GerABKC lipoprotein family.</text>
</comment>
<dbReference type="GO" id="GO:0009847">
    <property type="term" value="P:spore germination"/>
    <property type="evidence" value="ECO:0007669"/>
    <property type="project" value="InterPro"/>
</dbReference>
<evidence type="ECO:0000256" key="3">
    <source>
        <dbReference type="ARBA" id="ARBA00022544"/>
    </source>
</evidence>
<dbReference type="PANTHER" id="PTHR35789:SF1">
    <property type="entry name" value="SPORE GERMINATION PROTEIN B3"/>
    <property type="match status" value="1"/>
</dbReference>
<dbReference type="Proteomes" id="UP000077856">
    <property type="component" value="Chromosome"/>
</dbReference>
<dbReference type="KEGG" id="bon:A361_05230"/>
<dbReference type="GO" id="GO:0016020">
    <property type="term" value="C:membrane"/>
    <property type="evidence" value="ECO:0007669"/>
    <property type="project" value="UniProtKB-SubCell"/>
</dbReference>
<feature type="domain" description="Spore germination protein N-terminal" evidence="9">
    <location>
        <begin position="22"/>
        <end position="196"/>
    </location>
</feature>
<dbReference type="Pfam" id="PF25198">
    <property type="entry name" value="Spore_GerAC_N"/>
    <property type="match status" value="1"/>
</dbReference>
<gene>
    <name evidence="10" type="ORF">A361_05230</name>
</gene>
<keyword evidence="4" id="KW-0732">Signal</keyword>
<evidence type="ECO:0000256" key="1">
    <source>
        <dbReference type="ARBA" id="ARBA00004635"/>
    </source>
</evidence>
<proteinExistence type="inferred from homology"/>
<accession>A0A160M8Z9</accession>
<evidence type="ECO:0000259" key="8">
    <source>
        <dbReference type="Pfam" id="PF05504"/>
    </source>
</evidence>
<evidence type="ECO:0000313" key="10">
    <source>
        <dbReference type="EMBL" id="AND38548.1"/>
    </source>
</evidence>
<dbReference type="AlphaFoldDB" id="A0A160M8Z9"/>
<name>A0A160M8Z9_9BACI</name>
<dbReference type="eggNOG" id="ENOG502Z9N7">
    <property type="taxonomic scope" value="Bacteria"/>
</dbReference>
<dbReference type="EMBL" id="CP015506">
    <property type="protein sequence ID" value="AND38548.1"/>
    <property type="molecule type" value="Genomic_DNA"/>
</dbReference>
<dbReference type="STRING" id="1196031.A361_05230"/>
<dbReference type="Pfam" id="PF05504">
    <property type="entry name" value="Spore_GerAC"/>
    <property type="match status" value="1"/>
</dbReference>
<keyword evidence="6" id="KW-0564">Palmitate</keyword>
<evidence type="ECO:0000256" key="7">
    <source>
        <dbReference type="ARBA" id="ARBA00023288"/>
    </source>
</evidence>
<dbReference type="InterPro" id="IPR038501">
    <property type="entry name" value="Spore_GerAC_C_sf"/>
</dbReference>
<keyword evidence="7" id="KW-0449">Lipoprotein</keyword>
<dbReference type="NCBIfam" id="TIGR02887">
    <property type="entry name" value="spore_ger_x_C"/>
    <property type="match status" value="1"/>
</dbReference>
<evidence type="ECO:0000256" key="5">
    <source>
        <dbReference type="ARBA" id="ARBA00023136"/>
    </source>
</evidence>
<feature type="domain" description="Spore germination GerAC-like C-terminal" evidence="8">
    <location>
        <begin position="224"/>
        <end position="386"/>
    </location>
</feature>
<keyword evidence="5" id="KW-0472">Membrane</keyword>
<dbReference type="PROSITE" id="PS51257">
    <property type="entry name" value="PROKAR_LIPOPROTEIN"/>
    <property type="match status" value="1"/>
</dbReference>
<dbReference type="Gene3D" id="3.30.300.210">
    <property type="entry name" value="Nutrient germinant receptor protein C, domain 3"/>
    <property type="match status" value="1"/>
</dbReference>
<evidence type="ECO:0000256" key="6">
    <source>
        <dbReference type="ARBA" id="ARBA00023139"/>
    </source>
</evidence>
<sequence>MRKYGVMFAVILTAILLSGCWDQRELSEITVVTGMAVDKGENDKYILTVEGINATELNNRTASGNAPSIVYSAEGNTLAELTYRVNEGISRHLIYSHMRTLVIGEELAKEGIIDFIDFLERNREIRDDFNILIARGGKGSDVLKVTYQFQKSTSLKLHTQLDTMMKDWGGDPGVRMNDVITAWTAPGRQPVMAAVRIKGDPEAGASAENMMKVTPDALVVLDSLAIFKGDKLEGFLTLEDSRNYLWIQNKINKTSITVKCSESEYMGLRVYDTRTKIKGKLENGKAKINVKIRAEAYIDGTHCNNQLDKAKTYKESGETAQKQINEMVTKTIEKVQQEYGTDIFGFGEDVLRQDYQNFKEVQKNWDEKFADADINVDTTLIIRRTGIRTKSFLKEVK</sequence>
<dbReference type="PANTHER" id="PTHR35789">
    <property type="entry name" value="SPORE GERMINATION PROTEIN B3"/>
    <property type="match status" value="1"/>
</dbReference>
<protein>
    <submittedName>
        <fullName evidence="10">Spore gernimation protein GerC</fullName>
    </submittedName>
</protein>
<evidence type="ECO:0000256" key="4">
    <source>
        <dbReference type="ARBA" id="ARBA00022729"/>
    </source>
</evidence>